<name>A0ABY5R6N6_9HYPH</name>
<dbReference type="RefSeq" id="WP_258123705.1">
    <property type="nucleotide sequence ID" value="NZ_CP062229.1"/>
</dbReference>
<dbReference type="InterPro" id="IPR011992">
    <property type="entry name" value="EF-hand-dom_pair"/>
</dbReference>
<feature type="domain" description="EF-hand" evidence="3">
    <location>
        <begin position="136"/>
        <end position="167"/>
    </location>
</feature>
<feature type="chain" id="PRO_5046800704" evidence="2">
    <location>
        <begin position="27"/>
        <end position="167"/>
    </location>
</feature>
<dbReference type="SUPFAM" id="SSF47473">
    <property type="entry name" value="EF-hand"/>
    <property type="match status" value="1"/>
</dbReference>
<evidence type="ECO:0000313" key="5">
    <source>
        <dbReference type="Proteomes" id="UP001058098"/>
    </source>
</evidence>
<sequence>MTLISLTRVTALAAIVAAGATATAAAQTTAADPHHPDTTVAQAAPSPEPGGMAGQDQGAQPAQPGMMPPGMMGQGMMGQGMGRGMMCQGMGQGMMGEMMQPGMMGAMPMMRMRGHMMKIMFAIADTDGDSALSFEEITAIHKRIFDKVDANKDGKVTSEEVQAFMRE</sequence>
<evidence type="ECO:0000313" key="4">
    <source>
        <dbReference type="EMBL" id="UVC18829.1"/>
    </source>
</evidence>
<accession>A0ABY5R6N6</accession>
<dbReference type="Pfam" id="PF00036">
    <property type="entry name" value="EF-hand_1"/>
    <property type="match status" value="1"/>
</dbReference>
<dbReference type="Gene3D" id="1.10.238.10">
    <property type="entry name" value="EF-hand"/>
    <property type="match status" value="1"/>
</dbReference>
<protein>
    <submittedName>
        <fullName evidence="4">EF-hand domain-containing protein</fullName>
    </submittedName>
</protein>
<feature type="region of interest" description="Disordered" evidence="1">
    <location>
        <begin position="27"/>
        <end position="78"/>
    </location>
</feature>
<reference evidence="4" key="1">
    <citation type="submission" date="2020-09" db="EMBL/GenBank/DDBJ databases">
        <title>Rhizobia associated with sainfoin plants.</title>
        <authorList>
            <person name="Asharfi S."/>
            <person name="Kuzmanovic N."/>
            <person name="Bunk B."/>
            <person name="Sproeer C."/>
            <person name="Becker M."/>
            <person name="Thuenen T."/>
        </authorList>
    </citation>
    <scope>NUCLEOTIDE SEQUENCE</scope>
    <source>
        <strain evidence="4">OM4</strain>
    </source>
</reference>
<proteinExistence type="predicted"/>
<dbReference type="InterPro" id="IPR018247">
    <property type="entry name" value="EF_Hand_1_Ca_BS"/>
</dbReference>
<organism evidence="4 5">
    <name type="scientific">Mesorhizobium onobrychidis</name>
    <dbReference type="NCBI Taxonomy" id="2775404"/>
    <lineage>
        <taxon>Bacteria</taxon>
        <taxon>Pseudomonadati</taxon>
        <taxon>Pseudomonadota</taxon>
        <taxon>Alphaproteobacteria</taxon>
        <taxon>Hyphomicrobiales</taxon>
        <taxon>Phyllobacteriaceae</taxon>
        <taxon>Mesorhizobium</taxon>
    </lineage>
</organism>
<feature type="compositionally biased region" description="Low complexity" evidence="1">
    <location>
        <begin position="54"/>
        <end position="71"/>
    </location>
</feature>
<evidence type="ECO:0000256" key="2">
    <source>
        <dbReference type="SAM" id="SignalP"/>
    </source>
</evidence>
<keyword evidence="2" id="KW-0732">Signal</keyword>
<dbReference type="PROSITE" id="PS50222">
    <property type="entry name" value="EF_HAND_2"/>
    <property type="match status" value="1"/>
</dbReference>
<keyword evidence="5" id="KW-1185">Reference proteome</keyword>
<dbReference type="InterPro" id="IPR002048">
    <property type="entry name" value="EF_hand_dom"/>
</dbReference>
<evidence type="ECO:0000256" key="1">
    <source>
        <dbReference type="SAM" id="MobiDB-lite"/>
    </source>
</evidence>
<gene>
    <name evidence="4" type="ORF">IHQ72_02075</name>
</gene>
<dbReference type="Proteomes" id="UP001058098">
    <property type="component" value="Chromosome"/>
</dbReference>
<feature type="signal peptide" evidence="2">
    <location>
        <begin position="1"/>
        <end position="26"/>
    </location>
</feature>
<evidence type="ECO:0000259" key="3">
    <source>
        <dbReference type="PROSITE" id="PS50222"/>
    </source>
</evidence>
<dbReference type="PROSITE" id="PS00018">
    <property type="entry name" value="EF_HAND_1"/>
    <property type="match status" value="1"/>
</dbReference>
<dbReference type="EMBL" id="CP062229">
    <property type="protein sequence ID" value="UVC18829.1"/>
    <property type="molecule type" value="Genomic_DNA"/>
</dbReference>